<keyword evidence="2" id="KW-0813">Transport</keyword>
<keyword evidence="4 6" id="KW-1133">Transmembrane helix</keyword>
<keyword evidence="3 6" id="KW-0812">Transmembrane</keyword>
<dbReference type="OrthoDB" id="4332123at2"/>
<dbReference type="GO" id="GO:0022857">
    <property type="term" value="F:transmembrane transporter activity"/>
    <property type="evidence" value="ECO:0007669"/>
    <property type="project" value="InterPro"/>
</dbReference>
<dbReference type="InterPro" id="IPR036259">
    <property type="entry name" value="MFS_trans_sf"/>
</dbReference>
<evidence type="ECO:0000313" key="9">
    <source>
        <dbReference type="Proteomes" id="UP000239485"/>
    </source>
</evidence>
<protein>
    <submittedName>
        <fullName evidence="8">Nitrate/nitrite transporter NarK</fullName>
    </submittedName>
</protein>
<evidence type="ECO:0000256" key="3">
    <source>
        <dbReference type="ARBA" id="ARBA00022692"/>
    </source>
</evidence>
<feature type="transmembrane region" description="Helical" evidence="6">
    <location>
        <begin position="85"/>
        <end position="108"/>
    </location>
</feature>
<feature type="transmembrane region" description="Helical" evidence="6">
    <location>
        <begin position="22"/>
        <end position="40"/>
    </location>
</feature>
<evidence type="ECO:0000313" key="8">
    <source>
        <dbReference type="EMBL" id="PPK98408.1"/>
    </source>
</evidence>
<dbReference type="RefSeq" id="WP_104430841.1">
    <property type="nucleotide sequence ID" value="NZ_PTJD01000001.1"/>
</dbReference>
<feature type="transmembrane region" description="Helical" evidence="6">
    <location>
        <begin position="52"/>
        <end position="73"/>
    </location>
</feature>
<feature type="transmembrane region" description="Helical" evidence="6">
    <location>
        <begin position="147"/>
        <end position="170"/>
    </location>
</feature>
<feature type="transmembrane region" description="Helical" evidence="6">
    <location>
        <begin position="297"/>
        <end position="316"/>
    </location>
</feature>
<dbReference type="Pfam" id="PF07690">
    <property type="entry name" value="MFS_1"/>
    <property type="match status" value="1"/>
</dbReference>
<reference evidence="8 9" key="1">
    <citation type="submission" date="2018-02" db="EMBL/GenBank/DDBJ databases">
        <title>Genomic Encyclopedia of Archaeal and Bacterial Type Strains, Phase II (KMG-II): from individual species to whole genera.</title>
        <authorList>
            <person name="Goeker M."/>
        </authorList>
    </citation>
    <scope>NUCLEOTIDE SEQUENCE [LARGE SCALE GENOMIC DNA]</scope>
    <source>
        <strain evidence="8 9">DSM 22857</strain>
    </source>
</reference>
<evidence type="ECO:0000256" key="6">
    <source>
        <dbReference type="SAM" id="Phobius"/>
    </source>
</evidence>
<dbReference type="PANTHER" id="PTHR42718:SF9">
    <property type="entry name" value="MAJOR FACILITATOR SUPERFAMILY MULTIDRUG TRANSPORTER MFSC"/>
    <property type="match status" value="1"/>
</dbReference>
<evidence type="ECO:0000256" key="5">
    <source>
        <dbReference type="ARBA" id="ARBA00023136"/>
    </source>
</evidence>
<gene>
    <name evidence="8" type="ORF">CLV92_101103</name>
</gene>
<dbReference type="PANTHER" id="PTHR42718">
    <property type="entry name" value="MAJOR FACILITATOR SUPERFAMILY MULTIDRUG TRANSPORTER MFSC"/>
    <property type="match status" value="1"/>
</dbReference>
<evidence type="ECO:0000256" key="1">
    <source>
        <dbReference type="ARBA" id="ARBA00004651"/>
    </source>
</evidence>
<proteinExistence type="predicted"/>
<dbReference type="Gene3D" id="1.20.1250.20">
    <property type="entry name" value="MFS general substrate transporter like domains"/>
    <property type="match status" value="2"/>
</dbReference>
<feature type="transmembrane region" description="Helical" evidence="6">
    <location>
        <begin position="231"/>
        <end position="252"/>
    </location>
</feature>
<dbReference type="InterPro" id="IPR011701">
    <property type="entry name" value="MFS"/>
</dbReference>
<evidence type="ECO:0000256" key="4">
    <source>
        <dbReference type="ARBA" id="ARBA00022989"/>
    </source>
</evidence>
<accession>A0A2S6IVN2</accession>
<feature type="transmembrane region" description="Helical" evidence="6">
    <location>
        <begin position="392"/>
        <end position="416"/>
    </location>
</feature>
<evidence type="ECO:0000256" key="2">
    <source>
        <dbReference type="ARBA" id="ARBA00022448"/>
    </source>
</evidence>
<dbReference type="PROSITE" id="PS50850">
    <property type="entry name" value="MFS"/>
    <property type="match status" value="1"/>
</dbReference>
<feature type="transmembrane region" description="Helical" evidence="6">
    <location>
        <begin position="355"/>
        <end position="380"/>
    </location>
</feature>
<evidence type="ECO:0000259" key="7">
    <source>
        <dbReference type="PROSITE" id="PS50850"/>
    </source>
</evidence>
<dbReference type="GO" id="GO:0005886">
    <property type="term" value="C:plasma membrane"/>
    <property type="evidence" value="ECO:0007669"/>
    <property type="project" value="UniProtKB-SubCell"/>
</dbReference>
<dbReference type="AlphaFoldDB" id="A0A2S6IVN2"/>
<feature type="transmembrane region" description="Helical" evidence="6">
    <location>
        <begin position="114"/>
        <end position="135"/>
    </location>
</feature>
<dbReference type="SUPFAM" id="SSF103473">
    <property type="entry name" value="MFS general substrate transporter"/>
    <property type="match status" value="1"/>
</dbReference>
<sequence length="454" mass="46362">MTSATATAPSAAPPAAPRGARLVLAVGTLAYGVAVLHRTSLSAAGIDASTRFGIGAGSLSTFAVLQLLVYAALQVPVGVLIDRFGARVLVVTGAVLMSAGQAGLAVATEVETAVAARILLGAGDAMTFVSVLRIVSTWFPPRRTPVLVQLVGLLGQVGQIASVFPLMALLHSRGWTTAYGSAAALGALTAVLAWLVLRDAPPGVAPPRARKPLPDVAADLRASWRHPGTRLGLYSHFATPFAGTAFVLLWGYPFLVSAQGLSPAGAGALLTLFVCSGAAIGPALGALVGRHPLRRSWLVLSIVAAQALAWAAVLAWPGRAPLPLLVVLVVAMSAGAPASMIGFDYARTSNPAGRLGGATGIVNVGGFFSALLVMLLIGVALDLQGAGTPDTYTLGAFKTAMAVQFPLWGLGVVAILRARAATRRKLAAEGFVVPPVREVLRREVAARRGGRGGE</sequence>
<dbReference type="CDD" id="cd06174">
    <property type="entry name" value="MFS"/>
    <property type="match status" value="1"/>
</dbReference>
<dbReference type="InterPro" id="IPR020846">
    <property type="entry name" value="MFS_dom"/>
</dbReference>
<organism evidence="8 9">
    <name type="scientific">Kineococcus xinjiangensis</name>
    <dbReference type="NCBI Taxonomy" id="512762"/>
    <lineage>
        <taxon>Bacteria</taxon>
        <taxon>Bacillati</taxon>
        <taxon>Actinomycetota</taxon>
        <taxon>Actinomycetes</taxon>
        <taxon>Kineosporiales</taxon>
        <taxon>Kineosporiaceae</taxon>
        <taxon>Kineococcus</taxon>
    </lineage>
</organism>
<comment type="caution">
    <text evidence="8">The sequence shown here is derived from an EMBL/GenBank/DDBJ whole genome shotgun (WGS) entry which is preliminary data.</text>
</comment>
<keyword evidence="5 6" id="KW-0472">Membrane</keyword>
<comment type="subcellular location">
    <subcellularLocation>
        <location evidence="1">Cell membrane</location>
        <topology evidence="1">Multi-pass membrane protein</topology>
    </subcellularLocation>
</comment>
<keyword evidence="9" id="KW-1185">Reference proteome</keyword>
<feature type="transmembrane region" description="Helical" evidence="6">
    <location>
        <begin position="176"/>
        <end position="197"/>
    </location>
</feature>
<name>A0A2S6IVN2_9ACTN</name>
<dbReference type="EMBL" id="PTJD01000001">
    <property type="protein sequence ID" value="PPK98408.1"/>
    <property type="molecule type" value="Genomic_DNA"/>
</dbReference>
<feature type="transmembrane region" description="Helical" evidence="6">
    <location>
        <begin position="322"/>
        <end position="343"/>
    </location>
</feature>
<feature type="transmembrane region" description="Helical" evidence="6">
    <location>
        <begin position="264"/>
        <end position="285"/>
    </location>
</feature>
<feature type="domain" description="Major facilitator superfamily (MFS) profile" evidence="7">
    <location>
        <begin position="20"/>
        <end position="423"/>
    </location>
</feature>
<dbReference type="Proteomes" id="UP000239485">
    <property type="component" value="Unassembled WGS sequence"/>
</dbReference>